<protein>
    <submittedName>
        <fullName evidence="3">Acetoin utilization deacetylase AcuC-like enzyme</fullName>
    </submittedName>
</protein>
<evidence type="ECO:0000256" key="1">
    <source>
        <dbReference type="ARBA" id="ARBA00005947"/>
    </source>
</evidence>
<feature type="domain" description="Histone deacetylase" evidence="2">
    <location>
        <begin position="168"/>
        <end position="244"/>
    </location>
</feature>
<dbReference type="InterPro" id="IPR023801">
    <property type="entry name" value="His_deacetylse_dom"/>
</dbReference>
<evidence type="ECO:0000313" key="3">
    <source>
        <dbReference type="EMBL" id="TWI71145.1"/>
    </source>
</evidence>
<accession>A0A562RPZ6</accession>
<feature type="domain" description="Histone deacetylase" evidence="2">
    <location>
        <begin position="64"/>
        <end position="146"/>
    </location>
</feature>
<evidence type="ECO:0000259" key="2">
    <source>
        <dbReference type="Pfam" id="PF00850"/>
    </source>
</evidence>
<dbReference type="PANTHER" id="PTHR10625">
    <property type="entry name" value="HISTONE DEACETYLASE HDAC1-RELATED"/>
    <property type="match status" value="1"/>
</dbReference>
<organism evidence="3 4">
    <name type="scientific">Desulfobotulus alkaliphilus</name>
    <dbReference type="NCBI Taxonomy" id="622671"/>
    <lineage>
        <taxon>Bacteria</taxon>
        <taxon>Pseudomonadati</taxon>
        <taxon>Thermodesulfobacteriota</taxon>
        <taxon>Desulfobacteria</taxon>
        <taxon>Desulfobacterales</taxon>
        <taxon>Desulfobacteraceae</taxon>
        <taxon>Desulfobotulus</taxon>
    </lineage>
</organism>
<gene>
    <name evidence="3" type="ORF">LZ24_02110</name>
</gene>
<dbReference type="InterPro" id="IPR037138">
    <property type="entry name" value="His_deacetylse_dom_sf"/>
</dbReference>
<dbReference type="GO" id="GO:0040029">
    <property type="term" value="P:epigenetic regulation of gene expression"/>
    <property type="evidence" value="ECO:0007669"/>
    <property type="project" value="TreeGrafter"/>
</dbReference>
<dbReference type="Pfam" id="PF00850">
    <property type="entry name" value="Hist_deacetyl"/>
    <property type="match status" value="2"/>
</dbReference>
<evidence type="ECO:0000313" key="4">
    <source>
        <dbReference type="Proteomes" id="UP000318307"/>
    </source>
</evidence>
<dbReference type="RefSeq" id="WP_144685216.1">
    <property type="nucleotide sequence ID" value="NZ_VLLC01000015.1"/>
</dbReference>
<dbReference type="InterPro" id="IPR023696">
    <property type="entry name" value="Ureohydrolase_dom_sf"/>
</dbReference>
<name>A0A562RPZ6_9BACT</name>
<dbReference type="EMBL" id="VLLC01000015">
    <property type="protein sequence ID" value="TWI71145.1"/>
    <property type="molecule type" value="Genomic_DNA"/>
</dbReference>
<dbReference type="Proteomes" id="UP000318307">
    <property type="component" value="Unassembled WGS sequence"/>
</dbReference>
<sequence length="249" mass="27736">MKVVFDPAFYEVYTHDPAAEPGRMQAIVQEIEDIAVFISPEPATREELLRAHGEDLLEEVRREGVFDIAALAAGAAILSARMSFKEPVFGLIRPPGHHASRDSCWGFCYFSNMAVALLAMKAEGLIQTAHVLDFDLHFGDGTTNILGPLPWVSLHNPMSRNRKDYMEDVESRLESLETDIIGISAGFDHHRDDWGGLLRTEDYFDMGRWAKKASRRCNAGLFALLEGGYNHKVLGKNARALMEGMASEP</sequence>
<dbReference type="PANTHER" id="PTHR10625:SF10">
    <property type="entry name" value="HISTONE DEACETYLASE HDAC1"/>
    <property type="match status" value="1"/>
</dbReference>
<dbReference type="InterPro" id="IPR000286">
    <property type="entry name" value="HDACs"/>
</dbReference>
<comment type="caution">
    <text evidence="3">The sequence shown here is derived from an EMBL/GenBank/DDBJ whole genome shotgun (WGS) entry which is preliminary data.</text>
</comment>
<keyword evidence="4" id="KW-1185">Reference proteome</keyword>
<dbReference type="GO" id="GO:0004407">
    <property type="term" value="F:histone deacetylase activity"/>
    <property type="evidence" value="ECO:0007669"/>
    <property type="project" value="TreeGrafter"/>
</dbReference>
<dbReference type="OrthoDB" id="9808367at2"/>
<proteinExistence type="inferred from homology"/>
<reference evidence="3 4" key="1">
    <citation type="submission" date="2019-07" db="EMBL/GenBank/DDBJ databases">
        <title>Genome sequencing of 100 strains of the haloalkaliphilic chemolithoautotrophic sulfur-oxidizing bacterium Thioalkalivibrio.</title>
        <authorList>
            <person name="Muyzer G."/>
        </authorList>
    </citation>
    <scope>NUCLEOTIDE SEQUENCE [LARGE SCALE GENOMIC DNA]</scope>
    <source>
        <strain evidence="3 4">ASO4-4</strain>
    </source>
</reference>
<dbReference type="Gene3D" id="3.40.800.20">
    <property type="entry name" value="Histone deacetylase domain"/>
    <property type="match status" value="2"/>
</dbReference>
<comment type="similarity">
    <text evidence="1">Belongs to the histone deacetylase family.</text>
</comment>
<dbReference type="PRINTS" id="PR01270">
    <property type="entry name" value="HDASUPER"/>
</dbReference>
<dbReference type="SUPFAM" id="SSF52768">
    <property type="entry name" value="Arginase/deacetylase"/>
    <property type="match status" value="1"/>
</dbReference>
<dbReference type="AlphaFoldDB" id="A0A562RPZ6"/>